<dbReference type="AlphaFoldDB" id="K0SQ87"/>
<organism evidence="2 3">
    <name type="scientific">Thalassiosira oceanica</name>
    <name type="common">Marine diatom</name>
    <dbReference type="NCBI Taxonomy" id="159749"/>
    <lineage>
        <taxon>Eukaryota</taxon>
        <taxon>Sar</taxon>
        <taxon>Stramenopiles</taxon>
        <taxon>Ochrophyta</taxon>
        <taxon>Bacillariophyta</taxon>
        <taxon>Coscinodiscophyceae</taxon>
        <taxon>Thalassiosirophycidae</taxon>
        <taxon>Thalassiosirales</taxon>
        <taxon>Thalassiosiraceae</taxon>
        <taxon>Thalassiosira</taxon>
    </lineage>
</organism>
<feature type="compositionally biased region" description="Polar residues" evidence="1">
    <location>
        <begin position="45"/>
        <end position="55"/>
    </location>
</feature>
<proteinExistence type="predicted"/>
<dbReference type="EMBL" id="AGNL01020960">
    <property type="protein sequence ID" value="EJK60532.1"/>
    <property type="molecule type" value="Genomic_DNA"/>
</dbReference>
<name>K0SQ87_THAOC</name>
<evidence type="ECO:0000313" key="2">
    <source>
        <dbReference type="EMBL" id="EJK60532.1"/>
    </source>
</evidence>
<evidence type="ECO:0000256" key="1">
    <source>
        <dbReference type="SAM" id="MobiDB-lite"/>
    </source>
</evidence>
<feature type="compositionally biased region" description="Basic residues" evidence="1">
    <location>
        <begin position="66"/>
        <end position="80"/>
    </location>
</feature>
<keyword evidence="3" id="KW-1185">Reference proteome</keyword>
<accession>K0SQ87</accession>
<dbReference type="Proteomes" id="UP000266841">
    <property type="component" value="Unassembled WGS sequence"/>
</dbReference>
<comment type="caution">
    <text evidence="2">The sequence shown here is derived from an EMBL/GenBank/DDBJ whole genome shotgun (WGS) entry which is preliminary data.</text>
</comment>
<reference evidence="2 3" key="1">
    <citation type="journal article" date="2012" name="Genome Biol.">
        <title>Genome and low-iron response of an oceanic diatom adapted to chronic iron limitation.</title>
        <authorList>
            <person name="Lommer M."/>
            <person name="Specht M."/>
            <person name="Roy A.S."/>
            <person name="Kraemer L."/>
            <person name="Andreson R."/>
            <person name="Gutowska M.A."/>
            <person name="Wolf J."/>
            <person name="Bergner S.V."/>
            <person name="Schilhabel M.B."/>
            <person name="Klostermeier U.C."/>
            <person name="Beiko R.G."/>
            <person name="Rosenstiel P."/>
            <person name="Hippler M."/>
            <person name="Laroche J."/>
        </authorList>
    </citation>
    <scope>NUCLEOTIDE SEQUENCE [LARGE SCALE GENOMIC DNA]</scope>
    <source>
        <strain evidence="2 3">CCMP1005</strain>
    </source>
</reference>
<protein>
    <submittedName>
        <fullName evidence="2">Uncharacterized protein</fullName>
    </submittedName>
</protein>
<feature type="region of interest" description="Disordered" evidence="1">
    <location>
        <begin position="1"/>
        <end position="80"/>
    </location>
</feature>
<evidence type="ECO:0000313" key="3">
    <source>
        <dbReference type="Proteomes" id="UP000266841"/>
    </source>
</evidence>
<gene>
    <name evidence="2" type="ORF">THAOC_19095</name>
</gene>
<sequence>MSTSDCQSGLVPTVTPQNRRPLRASPDTLGHRTTDSPFPPPCSSYRLQHSKTTMTGLGRESDGGSHKRLPPCKFLLRRLR</sequence>